<gene>
    <name evidence="13" type="ORF">CXG81DRAFT_5351</name>
</gene>
<feature type="non-terminal residue" evidence="13">
    <location>
        <position position="290"/>
    </location>
</feature>
<keyword evidence="8" id="KW-0342">GTP-binding</keyword>
<evidence type="ECO:0000259" key="11">
    <source>
        <dbReference type="Pfam" id="PF01331"/>
    </source>
</evidence>
<evidence type="ECO:0000256" key="1">
    <source>
        <dbReference type="ARBA" id="ARBA00004123"/>
    </source>
</evidence>
<dbReference type="CDD" id="cd07895">
    <property type="entry name" value="Adenylation_mRNA_capping"/>
    <property type="match status" value="1"/>
</dbReference>
<keyword evidence="14" id="KW-1185">Reference proteome</keyword>
<comment type="catalytic activity">
    <reaction evidence="10">
        <text>a 5'-end diphospho-ribonucleoside in mRNA + GTP + H(+) = a 5'-end (5'-triphosphoguanosine)-ribonucleoside in mRNA + diphosphate</text>
        <dbReference type="Rhea" id="RHEA:67012"/>
        <dbReference type="Rhea" id="RHEA-COMP:17165"/>
        <dbReference type="Rhea" id="RHEA-COMP:17166"/>
        <dbReference type="ChEBI" id="CHEBI:15378"/>
        <dbReference type="ChEBI" id="CHEBI:33019"/>
        <dbReference type="ChEBI" id="CHEBI:37565"/>
        <dbReference type="ChEBI" id="CHEBI:167616"/>
        <dbReference type="ChEBI" id="CHEBI:167617"/>
        <dbReference type="EC" id="2.7.7.50"/>
    </reaction>
    <physiologicalReaction direction="left-to-right" evidence="10">
        <dbReference type="Rhea" id="RHEA:67013"/>
    </physiologicalReaction>
</comment>
<protein>
    <recommendedName>
        <fullName evidence="2">mRNA guanylyltransferase</fullName>
        <ecNumber evidence="2">2.7.7.50</ecNumber>
    </recommendedName>
</protein>
<evidence type="ECO:0000259" key="12">
    <source>
        <dbReference type="Pfam" id="PF03919"/>
    </source>
</evidence>
<keyword evidence="5" id="KW-0548">Nucleotidyltransferase</keyword>
<dbReference type="Pfam" id="PF03919">
    <property type="entry name" value="mRNA_cap_C"/>
    <property type="match status" value="1"/>
</dbReference>
<evidence type="ECO:0000256" key="9">
    <source>
        <dbReference type="ARBA" id="ARBA00023242"/>
    </source>
</evidence>
<feature type="domain" description="mRNA capping enzyme adenylation" evidence="11">
    <location>
        <begin position="60"/>
        <end position="166"/>
    </location>
</feature>
<dbReference type="InterPro" id="IPR051029">
    <property type="entry name" value="mRNA_Capping_Enz/RNA_Phosphat"/>
</dbReference>
<dbReference type="InterPro" id="IPR012340">
    <property type="entry name" value="NA-bd_OB-fold"/>
</dbReference>
<dbReference type="InterPro" id="IPR013846">
    <property type="entry name" value="mRNA_cap_enzyme_C"/>
</dbReference>
<dbReference type="EC" id="2.7.7.50" evidence="2"/>
<keyword evidence="6" id="KW-0547">Nucleotide-binding</keyword>
<dbReference type="SUPFAM" id="SSF50249">
    <property type="entry name" value="Nucleic acid-binding proteins"/>
    <property type="match status" value="1"/>
</dbReference>
<keyword evidence="3" id="KW-0507">mRNA processing</keyword>
<evidence type="ECO:0000256" key="6">
    <source>
        <dbReference type="ARBA" id="ARBA00022741"/>
    </source>
</evidence>
<proteinExistence type="predicted"/>
<keyword evidence="4" id="KW-0808">Transferase</keyword>
<dbReference type="OrthoDB" id="200924at2759"/>
<dbReference type="GO" id="GO:0006370">
    <property type="term" value="P:7-methylguanosine mRNA capping"/>
    <property type="evidence" value="ECO:0007669"/>
    <property type="project" value="UniProtKB-KW"/>
</dbReference>
<feature type="domain" description="mRNA capping enzyme adenylation" evidence="11">
    <location>
        <begin position="6"/>
        <end position="59"/>
    </location>
</feature>
<dbReference type="Proteomes" id="UP000274922">
    <property type="component" value="Unassembled WGS sequence"/>
</dbReference>
<dbReference type="PANTHER" id="PTHR10367:SF17">
    <property type="entry name" value="MRNA-CAPPING ENZYME"/>
    <property type="match status" value="1"/>
</dbReference>
<dbReference type="SUPFAM" id="SSF56091">
    <property type="entry name" value="DNA ligase/mRNA capping enzyme, catalytic domain"/>
    <property type="match status" value="1"/>
</dbReference>
<dbReference type="GO" id="GO:0005525">
    <property type="term" value="F:GTP binding"/>
    <property type="evidence" value="ECO:0007669"/>
    <property type="project" value="UniProtKB-KW"/>
</dbReference>
<evidence type="ECO:0000256" key="7">
    <source>
        <dbReference type="ARBA" id="ARBA00023042"/>
    </source>
</evidence>
<keyword evidence="9" id="KW-0539">Nucleus</keyword>
<feature type="domain" description="mRNA capping enzyme C-terminal" evidence="12">
    <location>
        <begin position="170"/>
        <end position="276"/>
    </location>
</feature>
<dbReference type="Gene3D" id="2.40.50.140">
    <property type="entry name" value="Nucleic acid-binding proteins"/>
    <property type="match status" value="1"/>
</dbReference>
<dbReference type="Pfam" id="PF01331">
    <property type="entry name" value="mRNA_cap_enzyme"/>
    <property type="match status" value="2"/>
</dbReference>
<sequence length="290" mass="34593">RFPGAQPVSFMRQHMTNLLRENYYVGLKVDGVRVLVFATLDPVEGKPKLYFIDRKNSHRVLMLFDLMFFNARDYRQKNFDKRNGAMREYVLVPHNRHLDKLPPDEQRKWRERQPFQITGKKLFTPYHIKDAFEHPSNLSMKMDGLIFTRASAPYTTGTNEAMLKWKPVEENSVDFEVRPLSENPDEHIFELYVTQMARKKIFISVLTLRPEDQSTWSAEKLKTGTILECWYDLKEPDPDRRWRPMRVREDKDTSNHISTYTNVMKSMIESISRDCLLENQDRIRDNWKAR</sequence>
<keyword evidence="7" id="KW-0506">mRNA capping</keyword>
<evidence type="ECO:0000256" key="10">
    <source>
        <dbReference type="ARBA" id="ARBA00044624"/>
    </source>
</evidence>
<accession>A0A4P9XES8</accession>
<evidence type="ECO:0000313" key="13">
    <source>
        <dbReference type="EMBL" id="RKP04054.1"/>
    </source>
</evidence>
<evidence type="ECO:0000313" key="14">
    <source>
        <dbReference type="Proteomes" id="UP000274922"/>
    </source>
</evidence>
<evidence type="ECO:0000256" key="8">
    <source>
        <dbReference type="ARBA" id="ARBA00023134"/>
    </source>
</evidence>
<dbReference type="InterPro" id="IPR001339">
    <property type="entry name" value="mRNA_cap_enzyme_adenylation"/>
</dbReference>
<feature type="non-terminal residue" evidence="13">
    <location>
        <position position="1"/>
    </location>
</feature>
<name>A0A4P9XES8_9FUNG</name>
<evidence type="ECO:0000256" key="5">
    <source>
        <dbReference type="ARBA" id="ARBA00022695"/>
    </source>
</evidence>
<dbReference type="EMBL" id="ML014114">
    <property type="protein sequence ID" value="RKP04054.1"/>
    <property type="molecule type" value="Genomic_DNA"/>
</dbReference>
<evidence type="ECO:0000256" key="2">
    <source>
        <dbReference type="ARBA" id="ARBA00012475"/>
    </source>
</evidence>
<evidence type="ECO:0000256" key="3">
    <source>
        <dbReference type="ARBA" id="ARBA00022664"/>
    </source>
</evidence>
<comment type="subcellular location">
    <subcellularLocation>
        <location evidence="1">Nucleus</location>
    </subcellularLocation>
</comment>
<organism evidence="13 14">
    <name type="scientific">Caulochytrium protostelioides</name>
    <dbReference type="NCBI Taxonomy" id="1555241"/>
    <lineage>
        <taxon>Eukaryota</taxon>
        <taxon>Fungi</taxon>
        <taxon>Fungi incertae sedis</taxon>
        <taxon>Chytridiomycota</taxon>
        <taxon>Chytridiomycota incertae sedis</taxon>
        <taxon>Chytridiomycetes</taxon>
        <taxon>Caulochytriales</taxon>
        <taxon>Caulochytriaceae</taxon>
        <taxon>Caulochytrium</taxon>
    </lineage>
</organism>
<reference evidence="14" key="1">
    <citation type="journal article" date="2018" name="Nat. Microbiol.">
        <title>Leveraging single-cell genomics to expand the fungal tree of life.</title>
        <authorList>
            <person name="Ahrendt S.R."/>
            <person name="Quandt C.A."/>
            <person name="Ciobanu D."/>
            <person name="Clum A."/>
            <person name="Salamov A."/>
            <person name="Andreopoulos B."/>
            <person name="Cheng J.F."/>
            <person name="Woyke T."/>
            <person name="Pelin A."/>
            <person name="Henrissat B."/>
            <person name="Reynolds N.K."/>
            <person name="Benny G.L."/>
            <person name="Smith M.E."/>
            <person name="James T.Y."/>
            <person name="Grigoriev I.V."/>
        </authorList>
    </citation>
    <scope>NUCLEOTIDE SEQUENCE [LARGE SCALE GENOMIC DNA]</scope>
    <source>
        <strain evidence="14">ATCC 52028</strain>
    </source>
</reference>
<dbReference type="STRING" id="1555241.A0A4P9XES8"/>
<dbReference type="AlphaFoldDB" id="A0A4P9XES8"/>
<dbReference type="PANTHER" id="PTHR10367">
    <property type="entry name" value="MRNA-CAPPING ENZYME"/>
    <property type="match status" value="1"/>
</dbReference>
<dbReference type="GO" id="GO:0004484">
    <property type="term" value="F:mRNA guanylyltransferase activity"/>
    <property type="evidence" value="ECO:0007669"/>
    <property type="project" value="UniProtKB-EC"/>
</dbReference>
<evidence type="ECO:0000256" key="4">
    <source>
        <dbReference type="ARBA" id="ARBA00022679"/>
    </source>
</evidence>
<dbReference type="GO" id="GO:0005634">
    <property type="term" value="C:nucleus"/>
    <property type="evidence" value="ECO:0007669"/>
    <property type="project" value="UniProtKB-SubCell"/>
</dbReference>
<dbReference type="Gene3D" id="3.30.470.30">
    <property type="entry name" value="DNA ligase/mRNA capping enzyme"/>
    <property type="match status" value="2"/>
</dbReference>
<dbReference type="GO" id="GO:0005524">
    <property type="term" value="F:ATP binding"/>
    <property type="evidence" value="ECO:0007669"/>
    <property type="project" value="InterPro"/>
</dbReference>